<sequence length="643" mass="70176">MASRGTASKGNFLRPHRPGNLGYKSLSAECRTRTGLSAWNRVSLLFRAAGAFLAVGRHRRIMGKQQAGDSDSSPGSESRSRRRGLNSQGTWRKVRSLLSVIAGLEMETRGSEEHALAMLRDASMRSHKLRWRVSMSIFVITSAVIAAGMVLTVLELVGTLSNEELVALPYMLMPSVALLAVMPTDKNMIGPAALAVLFVTSFFVVTCALCVIYVSADGFQSLLFLLLGLISLGSSLSLLPVYVLRDAHGARWTLRRIWLATRASQIGAAVVYVAWGVARALVCDARLFGEQQQSLARGFSAFRADDIALCPKHGHLVGGLLAALLPAACLALATLSSGPAMRNRFHSHLARLARMGETEVAATIAAALVAPRSSEETLALAKRQFRSLPLRELKPNDLDSNEDTGMHGRTHPALLGTVDAFVSHSWRDAGAHKYVQLTQWGVAFEERHGRQPNLWLDKACIDQGNVADNLAALPVFLSGCREMIILLGPSYMTRLWCVMEMFVFLKMGGQADRVTVLLVGDDSAAPLDNALLAALATRLKHSFQDFDVRTAQCAAAADQERLLAVIESSFIDLRSFNSSVQILFGRILRESIAPWQAGSPFSRSNLTSRQSSQSESESTKDDYFVSIACDMPLQFESTRRMLR</sequence>
<feature type="transmembrane region" description="Helical" evidence="2">
    <location>
        <begin position="133"/>
        <end position="154"/>
    </location>
</feature>
<accession>A0A7S4BKT0</accession>
<feature type="transmembrane region" description="Helical" evidence="2">
    <location>
        <begin position="166"/>
        <end position="182"/>
    </location>
</feature>
<evidence type="ECO:0008006" key="4">
    <source>
        <dbReference type="Google" id="ProtNLM"/>
    </source>
</evidence>
<keyword evidence="2" id="KW-1133">Transmembrane helix</keyword>
<feature type="transmembrane region" description="Helical" evidence="2">
    <location>
        <begin position="222"/>
        <end position="245"/>
    </location>
</feature>
<dbReference type="Gene3D" id="3.40.50.10140">
    <property type="entry name" value="Toll/interleukin-1 receptor homology (TIR) domain"/>
    <property type="match status" value="1"/>
</dbReference>
<evidence type="ECO:0000256" key="2">
    <source>
        <dbReference type="SAM" id="Phobius"/>
    </source>
</evidence>
<feature type="transmembrane region" description="Helical" evidence="2">
    <location>
        <begin position="257"/>
        <end position="278"/>
    </location>
</feature>
<dbReference type="EMBL" id="HBIZ01034123">
    <property type="protein sequence ID" value="CAE0769136.1"/>
    <property type="molecule type" value="Transcribed_RNA"/>
</dbReference>
<dbReference type="AlphaFoldDB" id="A0A7S4BKT0"/>
<feature type="region of interest" description="Disordered" evidence="1">
    <location>
        <begin position="63"/>
        <end position="88"/>
    </location>
</feature>
<evidence type="ECO:0000256" key="1">
    <source>
        <dbReference type="SAM" id="MobiDB-lite"/>
    </source>
</evidence>
<keyword evidence="2" id="KW-0472">Membrane</keyword>
<keyword evidence="2" id="KW-0812">Transmembrane</keyword>
<feature type="transmembrane region" description="Helical" evidence="2">
    <location>
        <begin position="316"/>
        <end position="335"/>
    </location>
</feature>
<gene>
    <name evidence="3" type="ORF">PCAR00345_LOCUS21748</name>
</gene>
<dbReference type="InterPro" id="IPR035897">
    <property type="entry name" value="Toll_tir_struct_dom_sf"/>
</dbReference>
<proteinExistence type="predicted"/>
<protein>
    <recommendedName>
        <fullName evidence="4">TIR domain-containing protein</fullName>
    </recommendedName>
</protein>
<evidence type="ECO:0000313" key="3">
    <source>
        <dbReference type="EMBL" id="CAE0769136.1"/>
    </source>
</evidence>
<organism evidence="3">
    <name type="scientific">Chrysotila carterae</name>
    <name type="common">Marine alga</name>
    <name type="synonym">Syracosphaera carterae</name>
    <dbReference type="NCBI Taxonomy" id="13221"/>
    <lineage>
        <taxon>Eukaryota</taxon>
        <taxon>Haptista</taxon>
        <taxon>Haptophyta</taxon>
        <taxon>Prymnesiophyceae</taxon>
        <taxon>Isochrysidales</taxon>
        <taxon>Isochrysidaceae</taxon>
        <taxon>Chrysotila</taxon>
    </lineage>
</organism>
<reference evidence="3" key="1">
    <citation type="submission" date="2021-01" db="EMBL/GenBank/DDBJ databases">
        <authorList>
            <person name="Corre E."/>
            <person name="Pelletier E."/>
            <person name="Niang G."/>
            <person name="Scheremetjew M."/>
            <person name="Finn R."/>
            <person name="Kale V."/>
            <person name="Holt S."/>
            <person name="Cochrane G."/>
            <person name="Meng A."/>
            <person name="Brown T."/>
            <person name="Cohen L."/>
        </authorList>
    </citation>
    <scope>NUCLEOTIDE SEQUENCE</scope>
    <source>
        <strain evidence="3">CCMP645</strain>
    </source>
</reference>
<feature type="compositionally biased region" description="Low complexity" evidence="1">
    <location>
        <begin position="68"/>
        <end position="77"/>
    </location>
</feature>
<name>A0A7S4BKT0_CHRCT</name>
<feature type="transmembrane region" description="Helical" evidence="2">
    <location>
        <begin position="194"/>
        <end position="216"/>
    </location>
</feature>